<sequence length="358" mass="40297">MGLFFKKRKVKPIFVGSYGNDLTRGIYVFHIDIDNGEILKKKFYKSLANPIAISKRERFIYVCYKNNTGRPTDGGLWQYASMDLQFGLAGKSTDHGKTYVDSYVNEDRTCAYAVDYYNSEVVVIPILKQKIVKVVQTIKHQGSSVDEKRQNEAHPCFIDATPDQKWIVVCDLGTDEIVLYDIGEKGRLQRNDELTFKVKPGSGPKKIIFSPDGQFAYVLSELTSEIHVYRYEDGVFTFVQTVKTYPTDEYIGQNTAGDILINEKGDYLFVSNCGHDSVTTFEVDLATGMLTAVDNTDTDEKPVSMILVIDKYIVVASQKGGSIESFEVRRGESKGVLFETHFSYMVSEPVCLIEGRGV</sequence>
<gene>
    <name evidence="2" type="ORF">QUV98_01445</name>
</gene>
<dbReference type="RefSeq" id="WP_087935861.1">
    <property type="nucleotide sequence ID" value="NZ_JAUDCK010000003.1"/>
</dbReference>
<accession>A0ABT7UFQ2</accession>
<dbReference type="InterPro" id="IPR050282">
    <property type="entry name" value="Cycloisomerase_2"/>
</dbReference>
<keyword evidence="3" id="KW-1185">Reference proteome</keyword>
<name>A0ABT7UFQ2_9FIRM</name>
<dbReference type="PANTHER" id="PTHR30344:SF1">
    <property type="entry name" value="6-PHOSPHOGLUCONOLACTONASE"/>
    <property type="match status" value="1"/>
</dbReference>
<protein>
    <submittedName>
        <fullName evidence="2">Beta-propeller fold lactonase family protein</fullName>
    </submittedName>
</protein>
<dbReference type="Gene3D" id="2.130.10.10">
    <property type="entry name" value="YVTN repeat-like/Quinoprotein amine dehydrogenase"/>
    <property type="match status" value="1"/>
</dbReference>
<comment type="caution">
    <text evidence="2">The sequence shown here is derived from an EMBL/GenBank/DDBJ whole genome shotgun (WGS) entry which is preliminary data.</text>
</comment>
<evidence type="ECO:0000313" key="2">
    <source>
        <dbReference type="EMBL" id="MDM8194973.1"/>
    </source>
</evidence>
<reference evidence="3" key="1">
    <citation type="submission" date="2023-06" db="EMBL/GenBank/DDBJ databases">
        <title>Identification and characterization of horizontal gene transfer across gut microbiota members of farm animals based on homology search.</title>
        <authorList>
            <person name="Zeman M."/>
            <person name="Kubasova T."/>
            <person name="Jahodarova E."/>
            <person name="Nykrynova M."/>
            <person name="Rychlik I."/>
        </authorList>
    </citation>
    <scope>NUCLEOTIDE SEQUENCE [LARGE SCALE GENOMIC DNA]</scope>
    <source>
        <strain evidence="3">ET341</strain>
    </source>
</reference>
<dbReference type="InterPro" id="IPR019405">
    <property type="entry name" value="Lactonase_7-beta_prop"/>
</dbReference>
<comment type="similarity">
    <text evidence="1">Belongs to the cycloisomerase 2 family.</text>
</comment>
<dbReference type="InterPro" id="IPR011048">
    <property type="entry name" value="Haem_d1_sf"/>
</dbReference>
<organism evidence="2 3">
    <name type="scientific">Massilimicrobiota timonensis</name>
    <dbReference type="NCBI Taxonomy" id="1776392"/>
    <lineage>
        <taxon>Bacteria</taxon>
        <taxon>Bacillati</taxon>
        <taxon>Bacillota</taxon>
        <taxon>Erysipelotrichia</taxon>
        <taxon>Erysipelotrichales</taxon>
        <taxon>Erysipelotrichaceae</taxon>
        <taxon>Massilimicrobiota</taxon>
    </lineage>
</organism>
<dbReference type="Proteomes" id="UP001529275">
    <property type="component" value="Unassembled WGS sequence"/>
</dbReference>
<proteinExistence type="inferred from homology"/>
<evidence type="ECO:0000256" key="1">
    <source>
        <dbReference type="ARBA" id="ARBA00005564"/>
    </source>
</evidence>
<evidence type="ECO:0000313" key="3">
    <source>
        <dbReference type="Proteomes" id="UP001529275"/>
    </source>
</evidence>
<dbReference type="InterPro" id="IPR015943">
    <property type="entry name" value="WD40/YVTN_repeat-like_dom_sf"/>
</dbReference>
<dbReference type="Pfam" id="PF10282">
    <property type="entry name" value="Lactonase"/>
    <property type="match status" value="1"/>
</dbReference>
<dbReference type="EMBL" id="JAUDCK010000003">
    <property type="protein sequence ID" value="MDM8194973.1"/>
    <property type="molecule type" value="Genomic_DNA"/>
</dbReference>
<dbReference type="PANTHER" id="PTHR30344">
    <property type="entry name" value="6-PHOSPHOGLUCONOLACTONASE-RELATED"/>
    <property type="match status" value="1"/>
</dbReference>
<dbReference type="SUPFAM" id="SSF51004">
    <property type="entry name" value="C-terminal (heme d1) domain of cytochrome cd1-nitrite reductase"/>
    <property type="match status" value="1"/>
</dbReference>